<dbReference type="PANTHER" id="PTHR43038:SF3">
    <property type="entry name" value="ABC TRANSPORTER G FAMILY MEMBER 20 ISOFORM X1"/>
    <property type="match status" value="1"/>
</dbReference>
<keyword evidence="1" id="KW-0547">Nucleotide-binding</keyword>
<dbReference type="GO" id="GO:0016887">
    <property type="term" value="F:ATP hydrolysis activity"/>
    <property type="evidence" value="ECO:0007669"/>
    <property type="project" value="InterPro"/>
</dbReference>
<keyword evidence="2 4" id="KW-0067">ATP-binding</keyword>
<accession>A0AAW9Q1M3</accession>
<evidence type="ECO:0000256" key="1">
    <source>
        <dbReference type="ARBA" id="ARBA00022741"/>
    </source>
</evidence>
<dbReference type="Gene3D" id="3.40.50.300">
    <property type="entry name" value="P-loop containing nucleotide triphosphate hydrolases"/>
    <property type="match status" value="2"/>
</dbReference>
<dbReference type="SMART" id="SM00382">
    <property type="entry name" value="AAA"/>
    <property type="match status" value="2"/>
</dbReference>
<evidence type="ECO:0000313" key="4">
    <source>
        <dbReference type="EMBL" id="MEE3716776.1"/>
    </source>
</evidence>
<dbReference type="RefSeq" id="WP_330483204.1">
    <property type="nucleotide sequence ID" value="NZ_JAZBJZ010000025.1"/>
</dbReference>
<dbReference type="Proteomes" id="UP001333818">
    <property type="component" value="Unassembled WGS sequence"/>
</dbReference>
<evidence type="ECO:0000256" key="2">
    <source>
        <dbReference type="ARBA" id="ARBA00022840"/>
    </source>
</evidence>
<dbReference type="PANTHER" id="PTHR43038">
    <property type="entry name" value="ATP-BINDING CASSETTE, SUB-FAMILY H, MEMBER 1"/>
    <property type="match status" value="1"/>
</dbReference>
<feature type="domain" description="ABC transporter" evidence="3">
    <location>
        <begin position="350"/>
        <end position="579"/>
    </location>
</feature>
<feature type="domain" description="ABC transporter" evidence="3">
    <location>
        <begin position="19"/>
        <end position="244"/>
    </location>
</feature>
<sequence length="656" mass="73102">MTVSTAPILSPTLKNRITIHVRNLHRHYGKTIAIRGIDLDVRQGELFGLIGADGAGKTTTFNILGGVMEATAGTVQILGLSPREARNYSGYLTQQFSLYPDLSVDENINYSAGLRLVPENQLEARRNKYLTLMQLERFRDRLAGKLSGGMKQKLALCCALIAEPQVLLLDEPTTGVDTVARREFWDILAGLTRQGITVIVATPDLDEAERCDRVALLHNGEIQQMNTPSALKAKLGLQRLVIRTPELLETEQMLRQAIDPLQGQIADVATFGDRVEVLVRDSKYGEIQVRDLLDRHQVSYDRIQSEEPTLENVFVTLLRRKGSVPLSIPFPRHKMPGEQGQGKQDAKIAIAAHNLNRVFGNFHAVNELNLDIHYGEVYGLLGANGAGKTTAIKMLCGLLPVSSGEVSLAGETGNLRSPELRQQIGYMSQKFTLYDDLTILENLQFYSGVYGIPQRQQQEKIKWVLATCGLEGQEHLLTRQLPGGWKQRVSFGACVMHEPKILFLDEPTSGADVLARQQFWQLINEFARNGTAILVTTHYMNEAEQCNRLCFMVAGRKVTEGSASEIKAAQPGKLFELHVEQLQESYDRLRQHLEPWRVSIFGDRLHIVLDRPDLELPQVKSLLQSVNLSFSDLQSIPFSLEDAFIGEVQRAGGAPP</sequence>
<evidence type="ECO:0000259" key="3">
    <source>
        <dbReference type="PROSITE" id="PS50893"/>
    </source>
</evidence>
<dbReference type="InterPro" id="IPR017871">
    <property type="entry name" value="ABC_transporter-like_CS"/>
</dbReference>
<dbReference type="Pfam" id="PF00005">
    <property type="entry name" value="ABC_tran"/>
    <property type="match status" value="2"/>
</dbReference>
<dbReference type="CDD" id="cd03230">
    <property type="entry name" value="ABC_DR_subfamily_A"/>
    <property type="match status" value="2"/>
</dbReference>
<name>A0AAW9Q1M3_9CYAN</name>
<dbReference type="GO" id="GO:0005524">
    <property type="term" value="F:ATP binding"/>
    <property type="evidence" value="ECO:0007669"/>
    <property type="project" value="UniProtKB-KW"/>
</dbReference>
<gene>
    <name evidence="4" type="ORF">V2H45_08460</name>
</gene>
<evidence type="ECO:0000313" key="5">
    <source>
        <dbReference type="Proteomes" id="UP001333818"/>
    </source>
</evidence>
<keyword evidence="5" id="KW-1185">Reference proteome</keyword>
<dbReference type="PROSITE" id="PS50893">
    <property type="entry name" value="ABC_TRANSPORTER_2"/>
    <property type="match status" value="2"/>
</dbReference>
<dbReference type="PROSITE" id="PS00211">
    <property type="entry name" value="ABC_TRANSPORTER_1"/>
    <property type="match status" value="1"/>
</dbReference>
<dbReference type="InterPro" id="IPR003593">
    <property type="entry name" value="AAA+_ATPase"/>
</dbReference>
<organism evidence="4 5">
    <name type="scientific">Tumidithrix elongata BACA0141</name>
    <dbReference type="NCBI Taxonomy" id="2716417"/>
    <lineage>
        <taxon>Bacteria</taxon>
        <taxon>Bacillati</taxon>
        <taxon>Cyanobacteriota</taxon>
        <taxon>Cyanophyceae</taxon>
        <taxon>Pseudanabaenales</taxon>
        <taxon>Pseudanabaenaceae</taxon>
        <taxon>Tumidithrix</taxon>
        <taxon>Tumidithrix elongata</taxon>
    </lineage>
</organism>
<dbReference type="InterPro" id="IPR027417">
    <property type="entry name" value="P-loop_NTPase"/>
</dbReference>
<protein>
    <submittedName>
        <fullName evidence="4">ATP-binding cassette domain-containing protein</fullName>
    </submittedName>
</protein>
<proteinExistence type="predicted"/>
<dbReference type="AlphaFoldDB" id="A0AAW9Q1M3"/>
<dbReference type="EMBL" id="JAZBJZ010000025">
    <property type="protein sequence ID" value="MEE3716776.1"/>
    <property type="molecule type" value="Genomic_DNA"/>
</dbReference>
<comment type="caution">
    <text evidence="4">The sequence shown here is derived from an EMBL/GenBank/DDBJ whole genome shotgun (WGS) entry which is preliminary data.</text>
</comment>
<dbReference type="SUPFAM" id="SSF52540">
    <property type="entry name" value="P-loop containing nucleoside triphosphate hydrolases"/>
    <property type="match status" value="2"/>
</dbReference>
<reference evidence="4" key="1">
    <citation type="submission" date="2024-01" db="EMBL/GenBank/DDBJ databases">
        <title>Bank of Algae and Cyanobacteria of the Azores (BACA) strain genomes.</title>
        <authorList>
            <person name="Luz R."/>
            <person name="Cordeiro R."/>
            <person name="Fonseca A."/>
            <person name="Goncalves V."/>
        </authorList>
    </citation>
    <scope>NUCLEOTIDE SEQUENCE</scope>
    <source>
        <strain evidence="4">BACA0141</strain>
    </source>
</reference>
<dbReference type="InterPro" id="IPR003439">
    <property type="entry name" value="ABC_transporter-like_ATP-bd"/>
</dbReference>